<reference evidence="1 2" key="1">
    <citation type="journal article" date="2018" name="Sci. Rep.">
        <title>Genomic signatures of local adaptation to the degree of environmental predictability in rotifers.</title>
        <authorList>
            <person name="Franch-Gras L."/>
            <person name="Hahn C."/>
            <person name="Garcia-Roger E.M."/>
            <person name="Carmona M.J."/>
            <person name="Serra M."/>
            <person name="Gomez A."/>
        </authorList>
    </citation>
    <scope>NUCLEOTIDE SEQUENCE [LARGE SCALE GENOMIC DNA]</scope>
    <source>
        <strain evidence="1">HYR1</strain>
    </source>
</reference>
<evidence type="ECO:0000313" key="1">
    <source>
        <dbReference type="EMBL" id="RNA15176.1"/>
    </source>
</evidence>
<gene>
    <name evidence="1" type="ORF">BpHYR1_045334</name>
</gene>
<accession>A0A3M7QV09</accession>
<keyword evidence="2" id="KW-1185">Reference proteome</keyword>
<proteinExistence type="predicted"/>
<protein>
    <submittedName>
        <fullName evidence="1">Uncharacterized protein</fullName>
    </submittedName>
</protein>
<comment type="caution">
    <text evidence="1">The sequence shown here is derived from an EMBL/GenBank/DDBJ whole genome shotgun (WGS) entry which is preliminary data.</text>
</comment>
<name>A0A3M7QV09_BRAPC</name>
<dbReference type="AlphaFoldDB" id="A0A3M7QV09"/>
<sequence length="68" mass="8023">MYPITSFITKKKQNFSSLVGWVNYSSSITGIINVLRFYEPLWSLYWNIGFYWTTFLDEKGSNNNLSKL</sequence>
<organism evidence="1 2">
    <name type="scientific">Brachionus plicatilis</name>
    <name type="common">Marine rotifer</name>
    <name type="synonym">Brachionus muelleri</name>
    <dbReference type="NCBI Taxonomy" id="10195"/>
    <lineage>
        <taxon>Eukaryota</taxon>
        <taxon>Metazoa</taxon>
        <taxon>Spiralia</taxon>
        <taxon>Gnathifera</taxon>
        <taxon>Rotifera</taxon>
        <taxon>Eurotatoria</taxon>
        <taxon>Monogononta</taxon>
        <taxon>Pseudotrocha</taxon>
        <taxon>Ploima</taxon>
        <taxon>Brachionidae</taxon>
        <taxon>Brachionus</taxon>
    </lineage>
</organism>
<dbReference type="EMBL" id="REGN01005022">
    <property type="protein sequence ID" value="RNA15176.1"/>
    <property type="molecule type" value="Genomic_DNA"/>
</dbReference>
<dbReference type="Proteomes" id="UP000276133">
    <property type="component" value="Unassembled WGS sequence"/>
</dbReference>
<evidence type="ECO:0000313" key="2">
    <source>
        <dbReference type="Proteomes" id="UP000276133"/>
    </source>
</evidence>